<keyword evidence="2" id="KW-1185">Reference proteome</keyword>
<comment type="caution">
    <text evidence="1">The sequence shown here is derived from an EMBL/GenBank/DDBJ whole genome shotgun (WGS) entry which is preliminary data.</text>
</comment>
<name>A0ACC2IG91_9PLEO</name>
<organism evidence="1 2">
    <name type="scientific">Boeremia exigua</name>
    <dbReference type="NCBI Taxonomy" id="749465"/>
    <lineage>
        <taxon>Eukaryota</taxon>
        <taxon>Fungi</taxon>
        <taxon>Dikarya</taxon>
        <taxon>Ascomycota</taxon>
        <taxon>Pezizomycotina</taxon>
        <taxon>Dothideomycetes</taxon>
        <taxon>Pleosporomycetidae</taxon>
        <taxon>Pleosporales</taxon>
        <taxon>Pleosporineae</taxon>
        <taxon>Didymellaceae</taxon>
        <taxon>Boeremia</taxon>
    </lineage>
</organism>
<evidence type="ECO:0000313" key="2">
    <source>
        <dbReference type="Proteomes" id="UP001153331"/>
    </source>
</evidence>
<dbReference type="EMBL" id="JAPHNI010000205">
    <property type="protein sequence ID" value="KAJ8114240.1"/>
    <property type="molecule type" value="Genomic_DNA"/>
</dbReference>
<protein>
    <submittedName>
        <fullName evidence="1">Uncharacterized protein</fullName>
    </submittedName>
</protein>
<proteinExistence type="predicted"/>
<dbReference type="Proteomes" id="UP001153331">
    <property type="component" value="Unassembled WGS sequence"/>
</dbReference>
<accession>A0ACC2IG91</accession>
<evidence type="ECO:0000313" key="1">
    <source>
        <dbReference type="EMBL" id="KAJ8114240.1"/>
    </source>
</evidence>
<reference evidence="1" key="1">
    <citation type="submission" date="2022-11" db="EMBL/GenBank/DDBJ databases">
        <title>Genome Sequence of Boeremia exigua.</title>
        <authorList>
            <person name="Buettner E."/>
        </authorList>
    </citation>
    <scope>NUCLEOTIDE SEQUENCE</scope>
    <source>
        <strain evidence="1">CU02</strain>
    </source>
</reference>
<gene>
    <name evidence="1" type="ORF">OPT61_g3831</name>
</gene>
<sequence>MKEFGTELLDLLGSLGNQAAEIQDELRRLRTDAGMLQRSSRETNEELISLMTTLRKTFTNSRRMSYGHRSPIQRRLRPFSFHDFVAARAEVLARERMQANPSPFQELD</sequence>